<keyword evidence="2" id="KW-1185">Reference proteome</keyword>
<dbReference type="PANTHER" id="PTHR39323">
    <property type="entry name" value="BLR1149 PROTEIN"/>
    <property type="match status" value="1"/>
</dbReference>
<keyword evidence="1" id="KW-0540">Nuclease</keyword>
<dbReference type="PIRSF" id="PIRSF000887">
    <property type="entry name" value="Pesterase_MJ0037"/>
    <property type="match status" value="1"/>
</dbReference>
<organism evidence="1 2">
    <name type="scientific">Acuticoccus mangrovi</name>
    <dbReference type="NCBI Taxonomy" id="2796142"/>
    <lineage>
        <taxon>Bacteria</taxon>
        <taxon>Pseudomonadati</taxon>
        <taxon>Pseudomonadota</taxon>
        <taxon>Alphaproteobacteria</taxon>
        <taxon>Hyphomicrobiales</taxon>
        <taxon>Amorphaceae</taxon>
        <taxon>Acuticoccus</taxon>
    </lineage>
</organism>
<keyword evidence="1" id="KW-0436">Ligase</keyword>
<dbReference type="InterPro" id="IPR024173">
    <property type="entry name" value="Pesterase_MJ0037-like"/>
</dbReference>
<dbReference type="EMBL" id="JAEKJA010000003">
    <property type="protein sequence ID" value="MBJ3775123.1"/>
    <property type="molecule type" value="Genomic_DNA"/>
</dbReference>
<sequence>MHAFSLPGPRPETPAAEGGVAVTARAQVVGIEAVLDPSGALYWPAEETLVVSDLHLETGSSYARSGQMLPPYDTCLTLGRLADAVARHAPRRLIALGDSFHDPFGPERLADDHRALLAAFCRRMEVVWITGNHDHAAAETLGGAAVETLRLGGVTFRHVPGGEGVEVAGHLHPAAHVVVRGQSLKRRCFVGDARRLVMPAFGVLTGGLPVTDAAFAGLWRERPRTWAIGRRRVYPV</sequence>
<reference evidence="1" key="1">
    <citation type="submission" date="2020-12" db="EMBL/GenBank/DDBJ databases">
        <title>Bacterial taxonomy.</title>
        <authorList>
            <person name="Pan X."/>
        </authorList>
    </citation>
    <scope>NUCLEOTIDE SEQUENCE</scope>
    <source>
        <strain evidence="1">B2012</strain>
    </source>
</reference>
<comment type="caution">
    <text evidence="1">The sequence shown here is derived from an EMBL/GenBank/DDBJ whole genome shotgun (WGS) entry which is preliminary data.</text>
</comment>
<evidence type="ECO:0000313" key="1">
    <source>
        <dbReference type="EMBL" id="MBJ3775123.1"/>
    </source>
</evidence>
<keyword evidence="1" id="KW-0255">Endonuclease</keyword>
<dbReference type="RefSeq" id="WP_198881008.1">
    <property type="nucleotide sequence ID" value="NZ_JAEKJA010000003.1"/>
</dbReference>
<dbReference type="GO" id="GO:0004519">
    <property type="term" value="F:endonuclease activity"/>
    <property type="evidence" value="ECO:0007669"/>
    <property type="project" value="UniProtKB-KW"/>
</dbReference>
<proteinExistence type="predicted"/>
<evidence type="ECO:0000313" key="2">
    <source>
        <dbReference type="Proteomes" id="UP000609531"/>
    </source>
</evidence>
<dbReference type="SUPFAM" id="SSF56300">
    <property type="entry name" value="Metallo-dependent phosphatases"/>
    <property type="match status" value="1"/>
</dbReference>
<dbReference type="AlphaFoldDB" id="A0A934MF61"/>
<dbReference type="GO" id="GO:0016874">
    <property type="term" value="F:ligase activity"/>
    <property type="evidence" value="ECO:0007669"/>
    <property type="project" value="UniProtKB-KW"/>
</dbReference>
<protein>
    <submittedName>
        <fullName evidence="1">Ligase-associated DNA damage response endonuclease PdeM</fullName>
        <ecNumber evidence="1">3.1.-.-</ecNumber>
    </submittedName>
</protein>
<dbReference type="InterPro" id="IPR029052">
    <property type="entry name" value="Metallo-depent_PP-like"/>
</dbReference>
<name>A0A934MF61_9HYPH</name>
<dbReference type="GO" id="GO:0016787">
    <property type="term" value="F:hydrolase activity"/>
    <property type="evidence" value="ECO:0007669"/>
    <property type="project" value="UniProtKB-KW"/>
</dbReference>
<dbReference type="InterPro" id="IPR026336">
    <property type="entry name" value="PdeM-like"/>
</dbReference>
<dbReference type="EC" id="3.1.-.-" evidence="1"/>
<dbReference type="PANTHER" id="PTHR39323:SF1">
    <property type="entry name" value="BLR1149 PROTEIN"/>
    <property type="match status" value="1"/>
</dbReference>
<dbReference type="NCBIfam" id="TIGR04123">
    <property type="entry name" value="P_estr_lig_assc"/>
    <property type="match status" value="1"/>
</dbReference>
<dbReference type="Gene3D" id="3.60.21.10">
    <property type="match status" value="1"/>
</dbReference>
<gene>
    <name evidence="1" type="primary">pdeM</name>
    <name evidence="1" type="ORF">JCR33_05455</name>
</gene>
<keyword evidence="1" id="KW-0378">Hydrolase</keyword>
<dbReference type="Proteomes" id="UP000609531">
    <property type="component" value="Unassembled WGS sequence"/>
</dbReference>
<accession>A0A934MF61</accession>